<organism evidence="1 2">
    <name type="scientific">Eupransor demetentiae</name>
    <dbReference type="NCBI Taxonomy" id="3109584"/>
    <lineage>
        <taxon>Bacteria</taxon>
        <taxon>Bacillati</taxon>
        <taxon>Bacillota</taxon>
        <taxon>Bacilli</taxon>
        <taxon>Lactobacillales</taxon>
        <taxon>Lactobacillaceae</taxon>
        <taxon>Eupransor</taxon>
    </lineage>
</organism>
<evidence type="ECO:0000313" key="2">
    <source>
        <dbReference type="Proteomes" id="UP001314241"/>
    </source>
</evidence>
<gene>
    <name evidence="1" type="ORF">R54876_GBNLAHCA_00681</name>
</gene>
<evidence type="ECO:0000313" key="1">
    <source>
        <dbReference type="EMBL" id="CAK8054120.1"/>
    </source>
</evidence>
<keyword evidence="2" id="KW-1185">Reference proteome</keyword>
<dbReference type="Proteomes" id="UP001314241">
    <property type="component" value="Unassembled WGS sequence"/>
</dbReference>
<dbReference type="EMBL" id="CAWVOH010000001">
    <property type="protein sequence ID" value="CAK8054120.1"/>
    <property type="molecule type" value="Genomic_DNA"/>
</dbReference>
<proteinExistence type="predicted"/>
<dbReference type="RefSeq" id="WP_349641662.1">
    <property type="nucleotide sequence ID" value="NZ_CAWVOH010000001.1"/>
</dbReference>
<evidence type="ECO:0008006" key="3">
    <source>
        <dbReference type="Google" id="ProtNLM"/>
    </source>
</evidence>
<name>A0ABM9N4M3_9LACO</name>
<sequence length="107" mass="11892">MNMSTEIVLYNKAKRSKDPRVKQPGTANVKIGSFIANVTTMSAAKSYRDYGVVAYDQLIIRTAMPLPSFEFAIVDGNQYVPIEGQQVGYRKSVTVKLNGTKERTDVN</sequence>
<protein>
    <recommendedName>
        <fullName evidence="3">Capsid protein</fullName>
    </recommendedName>
</protein>
<comment type="caution">
    <text evidence="1">The sequence shown here is derived from an EMBL/GenBank/DDBJ whole genome shotgun (WGS) entry which is preliminary data.</text>
</comment>
<reference evidence="1 2" key="1">
    <citation type="submission" date="2024-01" db="EMBL/GenBank/DDBJ databases">
        <authorList>
            <person name="Botero Cardona J."/>
        </authorList>
    </citation>
    <scope>NUCLEOTIDE SEQUENCE [LARGE SCALE GENOMIC DNA]</scope>
    <source>
        <strain evidence="1 2">LMG 33000</strain>
    </source>
</reference>
<accession>A0ABM9N4M3</accession>